<feature type="compositionally biased region" description="Basic and acidic residues" evidence="1">
    <location>
        <begin position="178"/>
        <end position="191"/>
    </location>
</feature>
<dbReference type="EMBL" id="HBUE01256228">
    <property type="protein sequence ID" value="CAG6556645.1"/>
    <property type="molecule type" value="Transcribed_RNA"/>
</dbReference>
<dbReference type="AlphaFoldDB" id="A0A8D8N9L6"/>
<feature type="compositionally biased region" description="Basic and acidic residues" evidence="1">
    <location>
        <begin position="149"/>
        <end position="167"/>
    </location>
</feature>
<reference evidence="2" key="1">
    <citation type="submission" date="2021-05" db="EMBL/GenBank/DDBJ databases">
        <authorList>
            <person name="Alioto T."/>
            <person name="Alioto T."/>
            <person name="Gomez Garrido J."/>
        </authorList>
    </citation>
    <scope>NUCLEOTIDE SEQUENCE</scope>
</reference>
<feature type="compositionally biased region" description="Basic and acidic residues" evidence="1">
    <location>
        <begin position="1"/>
        <end position="30"/>
    </location>
</feature>
<sequence length="191" mass="20138">MAHADDDPPEQRQDLRQEHSGHSAGHQEPRRRTRPTTSTGHQASGAATRDTTPTPAGPVQSLRSGTVQPAKGGNRGLQDRHHGNVPRNVTEAGDGGIGGSEEGPTGGPEQQQQRGPVGESAPGPAKGDDPDRTGPHAAPGQRQQAPEQDSDHHHSGGHDQPDHDVQRARHSAGLEIFNHGRKEGQGRRAGQ</sequence>
<evidence type="ECO:0000313" key="2">
    <source>
        <dbReference type="EMBL" id="CAG6556645.1"/>
    </source>
</evidence>
<feature type="region of interest" description="Disordered" evidence="1">
    <location>
        <begin position="1"/>
        <end position="191"/>
    </location>
</feature>
<protein>
    <submittedName>
        <fullName evidence="2">(northern house mosquito) hypothetical protein</fullName>
    </submittedName>
</protein>
<organism evidence="2">
    <name type="scientific">Culex pipiens</name>
    <name type="common">House mosquito</name>
    <dbReference type="NCBI Taxonomy" id="7175"/>
    <lineage>
        <taxon>Eukaryota</taxon>
        <taxon>Metazoa</taxon>
        <taxon>Ecdysozoa</taxon>
        <taxon>Arthropoda</taxon>
        <taxon>Hexapoda</taxon>
        <taxon>Insecta</taxon>
        <taxon>Pterygota</taxon>
        <taxon>Neoptera</taxon>
        <taxon>Endopterygota</taxon>
        <taxon>Diptera</taxon>
        <taxon>Nematocera</taxon>
        <taxon>Culicoidea</taxon>
        <taxon>Culicidae</taxon>
        <taxon>Culicinae</taxon>
        <taxon>Culicini</taxon>
        <taxon>Culex</taxon>
        <taxon>Culex</taxon>
    </lineage>
</organism>
<name>A0A8D8N9L6_CULPI</name>
<proteinExistence type="predicted"/>
<evidence type="ECO:0000256" key="1">
    <source>
        <dbReference type="SAM" id="MobiDB-lite"/>
    </source>
</evidence>
<accession>A0A8D8N9L6</accession>
<feature type="compositionally biased region" description="Low complexity" evidence="1">
    <location>
        <begin position="107"/>
        <end position="119"/>
    </location>
</feature>
<dbReference type="EMBL" id="HBUE01151228">
    <property type="protein sequence ID" value="CAG6505346.1"/>
    <property type="molecule type" value="Transcribed_RNA"/>
</dbReference>
<feature type="compositionally biased region" description="Gly residues" evidence="1">
    <location>
        <begin position="93"/>
        <end position="106"/>
    </location>
</feature>